<dbReference type="SUPFAM" id="SSF47413">
    <property type="entry name" value="lambda repressor-like DNA-binding domains"/>
    <property type="match status" value="1"/>
</dbReference>
<evidence type="ECO:0000313" key="2">
    <source>
        <dbReference type="Proteomes" id="UP000713904"/>
    </source>
</evidence>
<keyword evidence="2" id="KW-1185">Reference proteome</keyword>
<evidence type="ECO:0008006" key="3">
    <source>
        <dbReference type="Google" id="ProtNLM"/>
    </source>
</evidence>
<dbReference type="EMBL" id="JABGBW010000001">
    <property type="protein sequence ID" value="MBC2575196.1"/>
    <property type="molecule type" value="Genomic_DNA"/>
</dbReference>
<dbReference type="RefSeq" id="WP_185623236.1">
    <property type="nucleotide sequence ID" value="NZ_JABGBW010000001.1"/>
</dbReference>
<evidence type="ECO:0000313" key="1">
    <source>
        <dbReference type="EMBL" id="MBC2575196.1"/>
    </source>
</evidence>
<proteinExistence type="predicted"/>
<protein>
    <recommendedName>
        <fullName evidence="3">HTH cro/C1-type domain-containing protein</fullName>
    </recommendedName>
</protein>
<sequence length="112" mass="12953">MGKILSVEDIKYFLSTQNISKRKFAKDLGISRTHLDKLLSEKCTVGVRTYQKLDRYFKKFELDIEMFLLPTEIVLGDKIVRCINITNESNELIASITSSNIIERDGYKVECK</sequence>
<comment type="caution">
    <text evidence="1">The sequence shown here is derived from an EMBL/GenBank/DDBJ whole genome shotgun (WGS) entry which is preliminary data.</text>
</comment>
<reference evidence="1 2" key="1">
    <citation type="submission" date="2020-05" db="EMBL/GenBank/DDBJ databases">
        <title>Draft genome of xy-202 and genomic insight in genome of the genus Peptostreptococcus.</title>
        <authorList>
            <person name="Zhang Z."/>
        </authorList>
    </citation>
    <scope>NUCLEOTIDE SEQUENCE [LARGE SCALE GENOMIC DNA]</scope>
    <source>
        <strain evidence="1 2">DSM 27025</strain>
    </source>
</reference>
<dbReference type="Gene3D" id="1.10.260.40">
    <property type="entry name" value="lambda repressor-like DNA-binding domains"/>
    <property type="match status" value="1"/>
</dbReference>
<accession>A0ABR6TIF8</accession>
<name>A0ABR6TIF8_9FIRM</name>
<gene>
    <name evidence="1" type="ORF">HLB29_00660</name>
</gene>
<organism evidence="1 2">
    <name type="scientific">Peptostreptococcus canis</name>
    <dbReference type="NCBI Taxonomy" id="1159213"/>
    <lineage>
        <taxon>Bacteria</taxon>
        <taxon>Bacillati</taxon>
        <taxon>Bacillota</taxon>
        <taxon>Clostridia</taxon>
        <taxon>Peptostreptococcales</taxon>
        <taxon>Peptostreptococcaceae</taxon>
        <taxon>Peptostreptococcus</taxon>
    </lineage>
</organism>
<dbReference type="InterPro" id="IPR010982">
    <property type="entry name" value="Lambda_DNA-bd_dom_sf"/>
</dbReference>
<dbReference type="Proteomes" id="UP000713904">
    <property type="component" value="Unassembled WGS sequence"/>
</dbReference>